<evidence type="ECO:0000259" key="2">
    <source>
        <dbReference type="SMART" id="SM00903"/>
    </source>
</evidence>
<dbReference type="PANTHER" id="PTHR30466">
    <property type="entry name" value="FLAVIN REDUCTASE"/>
    <property type="match status" value="1"/>
</dbReference>
<evidence type="ECO:0000313" key="4">
    <source>
        <dbReference type="Proteomes" id="UP000630718"/>
    </source>
</evidence>
<dbReference type="InterPro" id="IPR002563">
    <property type="entry name" value="Flavin_Rdtase-like_dom"/>
</dbReference>
<organism evidence="3 4">
    <name type="scientific">Streptomyces fumanus</name>
    <dbReference type="NCBI Taxonomy" id="67302"/>
    <lineage>
        <taxon>Bacteria</taxon>
        <taxon>Bacillati</taxon>
        <taxon>Actinomycetota</taxon>
        <taxon>Actinomycetes</taxon>
        <taxon>Kitasatosporales</taxon>
        <taxon>Streptomycetaceae</taxon>
        <taxon>Streptomyces</taxon>
    </lineage>
</organism>
<dbReference type="PANTHER" id="PTHR30466:SF1">
    <property type="entry name" value="FMN REDUCTASE (NADH) RUTF"/>
    <property type="match status" value="1"/>
</dbReference>
<accession>A0A919AI99</accession>
<gene>
    <name evidence="3" type="ORF">GCM10018772_39490</name>
</gene>
<keyword evidence="4" id="KW-1185">Reference proteome</keyword>
<feature type="domain" description="Flavin reductase like" evidence="2">
    <location>
        <begin position="21"/>
        <end position="167"/>
    </location>
</feature>
<dbReference type="RefSeq" id="WP_190205657.1">
    <property type="nucleotide sequence ID" value="NZ_BNBI01000008.1"/>
</dbReference>
<proteinExistence type="predicted"/>
<comment type="caution">
    <text evidence="3">The sequence shown here is derived from an EMBL/GenBank/DDBJ whole genome shotgun (WGS) entry which is preliminary data.</text>
</comment>
<evidence type="ECO:0000256" key="1">
    <source>
        <dbReference type="ARBA" id="ARBA00023002"/>
    </source>
</evidence>
<dbReference type="EMBL" id="BNBI01000008">
    <property type="protein sequence ID" value="GHF10592.1"/>
    <property type="molecule type" value="Genomic_DNA"/>
</dbReference>
<dbReference type="Pfam" id="PF01613">
    <property type="entry name" value="Flavin_Reduct"/>
    <property type="match status" value="1"/>
</dbReference>
<dbReference type="InterPro" id="IPR012349">
    <property type="entry name" value="Split_barrel_FMN-bd"/>
</dbReference>
<dbReference type="Gene3D" id="2.30.110.10">
    <property type="entry name" value="Electron Transport, Fmn-binding Protein, Chain A"/>
    <property type="match status" value="1"/>
</dbReference>
<reference evidence="3" key="1">
    <citation type="journal article" date="2014" name="Int. J. Syst. Evol. Microbiol.">
        <title>Complete genome sequence of Corynebacterium casei LMG S-19264T (=DSM 44701T), isolated from a smear-ripened cheese.</title>
        <authorList>
            <consortium name="US DOE Joint Genome Institute (JGI-PGF)"/>
            <person name="Walter F."/>
            <person name="Albersmeier A."/>
            <person name="Kalinowski J."/>
            <person name="Ruckert C."/>
        </authorList>
    </citation>
    <scope>NUCLEOTIDE SEQUENCE</scope>
    <source>
        <strain evidence="3">JCM 4477</strain>
    </source>
</reference>
<keyword evidence="1" id="KW-0560">Oxidoreductase</keyword>
<reference evidence="3" key="2">
    <citation type="submission" date="2020-09" db="EMBL/GenBank/DDBJ databases">
        <authorList>
            <person name="Sun Q."/>
            <person name="Ohkuma M."/>
        </authorList>
    </citation>
    <scope>NUCLEOTIDE SEQUENCE</scope>
    <source>
        <strain evidence="3">JCM 4477</strain>
    </source>
</reference>
<name>A0A919AI99_9ACTN</name>
<dbReference type="Proteomes" id="UP000630718">
    <property type="component" value="Unassembled WGS sequence"/>
</dbReference>
<dbReference type="GO" id="GO:0042602">
    <property type="term" value="F:riboflavin reductase (NADPH) activity"/>
    <property type="evidence" value="ECO:0007669"/>
    <property type="project" value="TreeGrafter"/>
</dbReference>
<dbReference type="InterPro" id="IPR050268">
    <property type="entry name" value="NADH-dep_flavin_reductase"/>
</dbReference>
<protein>
    <submittedName>
        <fullName evidence="3">4-hydroxyphenylacetate 3-monooxygenase</fullName>
    </submittedName>
</protein>
<sequence length="171" mass="18148">MTDHTMLSAEEAGPDDFRDMMSGFPSGVSVVTAVGPDGRPRGMTCSSVCSVSLAPPTIVVCLRYGSPTLEGVLGSGTFALNLLHSGAESVAVLFASGDPGRFDTTPWHSSPTTGGPHLVRDAHSVADCAVTLTQRVGDHVAVFARTRQITRHQRRAPLLYGLREFRPWTVG</sequence>
<dbReference type="AlphaFoldDB" id="A0A919AI99"/>
<dbReference type="GO" id="GO:0010181">
    <property type="term" value="F:FMN binding"/>
    <property type="evidence" value="ECO:0007669"/>
    <property type="project" value="InterPro"/>
</dbReference>
<dbReference type="SUPFAM" id="SSF50475">
    <property type="entry name" value="FMN-binding split barrel"/>
    <property type="match status" value="1"/>
</dbReference>
<dbReference type="SMART" id="SM00903">
    <property type="entry name" value="Flavin_Reduct"/>
    <property type="match status" value="1"/>
</dbReference>
<evidence type="ECO:0000313" key="3">
    <source>
        <dbReference type="EMBL" id="GHF10592.1"/>
    </source>
</evidence>